<evidence type="ECO:0000313" key="1">
    <source>
        <dbReference type="EMBL" id="PKC13103.1"/>
    </source>
</evidence>
<comment type="caution">
    <text evidence="1">The sequence shown here is derived from an EMBL/GenBank/DDBJ whole genome shotgun (WGS) entry which is preliminary data.</text>
</comment>
<accession>A0A2I1E3Q0</accession>
<dbReference type="AlphaFoldDB" id="A0A2I1E3Q0"/>
<name>A0A2I1E3Q0_9GLOM</name>
<evidence type="ECO:0000313" key="2">
    <source>
        <dbReference type="Proteomes" id="UP000232722"/>
    </source>
</evidence>
<dbReference type="VEuPathDB" id="FungiDB:FUN_003151"/>
<organism evidence="1 2">
    <name type="scientific">Rhizophagus irregularis</name>
    <dbReference type="NCBI Taxonomy" id="588596"/>
    <lineage>
        <taxon>Eukaryota</taxon>
        <taxon>Fungi</taxon>
        <taxon>Fungi incertae sedis</taxon>
        <taxon>Mucoromycota</taxon>
        <taxon>Glomeromycotina</taxon>
        <taxon>Glomeromycetes</taxon>
        <taxon>Glomerales</taxon>
        <taxon>Glomeraceae</taxon>
        <taxon>Rhizophagus</taxon>
    </lineage>
</organism>
<gene>
    <name evidence="1" type="ORF">RhiirA5_372537</name>
</gene>
<reference evidence="1 2" key="1">
    <citation type="submission" date="2016-04" db="EMBL/GenBank/DDBJ databases">
        <title>Genome analyses suggest a sexual origin of heterokaryosis in a supposedly ancient asexual fungus.</title>
        <authorList>
            <person name="Ropars J."/>
            <person name="Sedzielewska K."/>
            <person name="Noel J."/>
            <person name="Charron P."/>
            <person name="Farinelli L."/>
            <person name="Marton T."/>
            <person name="Kruger M."/>
            <person name="Pelin A."/>
            <person name="Brachmann A."/>
            <person name="Corradi N."/>
        </authorList>
    </citation>
    <scope>NUCLEOTIDE SEQUENCE [LARGE SCALE GENOMIC DNA]</scope>
    <source>
        <strain evidence="1 2">A5</strain>
    </source>
</reference>
<dbReference type="EMBL" id="LLXJ01000209">
    <property type="protein sequence ID" value="PKC13103.1"/>
    <property type="molecule type" value="Genomic_DNA"/>
</dbReference>
<protein>
    <submittedName>
        <fullName evidence="1">Uncharacterized protein</fullName>
    </submittedName>
</protein>
<sequence length="135" mass="15833">MSFDKETSAYFEETRSAKISYSNFMCKKEIIVEQFKDKPWTDKNTFGRNVTKDLSKSLFIMCGPVPARDVGIPTGYVPLKNEITDKAIWMIEEKRLRLSNQLKIPHLRPREMTIPTPRKPTLSEHSIQYLAKYFR</sequence>
<dbReference type="VEuPathDB" id="FungiDB:RhiirFUN_023740"/>
<dbReference type="Proteomes" id="UP000232722">
    <property type="component" value="Unassembled WGS sequence"/>
</dbReference>
<dbReference type="OrthoDB" id="2331103at2759"/>
<reference evidence="1 2" key="2">
    <citation type="submission" date="2017-09" db="EMBL/GenBank/DDBJ databases">
        <title>Extensive intraspecific genome diversity in a model arbuscular mycorrhizal fungus.</title>
        <authorList>
            <person name="Chen E.C."/>
            <person name="Morin E."/>
            <person name="Beaudet D."/>
            <person name="Noel J."/>
            <person name="Ndikumana S."/>
            <person name="Charron P."/>
            <person name="St-Onge C."/>
            <person name="Giorgi J."/>
            <person name="Grigoriev I.V."/>
            <person name="Roux C."/>
            <person name="Martin F.M."/>
            <person name="Corradi N."/>
        </authorList>
    </citation>
    <scope>NUCLEOTIDE SEQUENCE [LARGE SCALE GENOMIC DNA]</scope>
    <source>
        <strain evidence="1 2">A5</strain>
    </source>
</reference>
<proteinExistence type="predicted"/>